<evidence type="ECO:0000256" key="1">
    <source>
        <dbReference type="ARBA" id="ARBA00004651"/>
    </source>
</evidence>
<keyword evidence="3" id="KW-0813">Transport</keyword>
<keyword evidence="4" id="KW-1003">Cell membrane</keyword>
<dbReference type="RefSeq" id="WP_115270143.1">
    <property type="nucleotide sequence ID" value="NZ_UGGU01000003.1"/>
</dbReference>
<feature type="transmembrane region" description="Helical" evidence="8">
    <location>
        <begin position="222"/>
        <end position="252"/>
    </location>
</feature>
<protein>
    <submittedName>
        <fullName evidence="9">Iron-uptake system permease protein FeuB</fullName>
    </submittedName>
</protein>
<proteinExistence type="inferred from homology"/>
<keyword evidence="10" id="KW-1185">Reference proteome</keyword>
<dbReference type="EMBL" id="UGGU01000003">
    <property type="protein sequence ID" value="STO31650.1"/>
    <property type="molecule type" value="Genomic_DNA"/>
</dbReference>
<name>A0A377GXD7_9FUSO</name>
<comment type="similarity">
    <text evidence="2">Belongs to the binding-protein-dependent transport system permease family. FecCD subfamily.</text>
</comment>
<reference evidence="9 10" key="1">
    <citation type="submission" date="2018-06" db="EMBL/GenBank/DDBJ databases">
        <authorList>
            <consortium name="Pathogen Informatics"/>
            <person name="Doyle S."/>
        </authorList>
    </citation>
    <scope>NUCLEOTIDE SEQUENCE [LARGE SCALE GENOMIC DNA]</scope>
    <source>
        <strain evidence="9 10">NCTC10723</strain>
    </source>
</reference>
<dbReference type="Pfam" id="PF01032">
    <property type="entry name" value="FecCD"/>
    <property type="match status" value="1"/>
</dbReference>
<evidence type="ECO:0000313" key="10">
    <source>
        <dbReference type="Proteomes" id="UP000255328"/>
    </source>
</evidence>
<sequence>MYNIVVTVALLLLAMISTLLGVASTEINEIFVQGSHSYNIFIFSRIPRTISIIVAGFGMSICGLIMQQLTMNKFVSPTTAGTSEASKLGILVAMIFFPYESLILKMIIASIFAMGGTFLFLGIIRKIKSKDNVLVPLIGIMISGIVSSLTMFFAYKGDMIQNLSAWLFGDFSGVIKGNYELLYLTIPLVIVAFLYSKKFTISGLGEEFATNLGLNYKQVVNIGLGLVCIISSLIIITIGAIPFLGLIIPNIVSMFNGDNLSKNIYLSGISGSAFLLLCDILGRVIIYPYEIQIGLVSGVIGSGIFLILILRRLKLEY</sequence>
<dbReference type="AlphaFoldDB" id="A0A377GXD7"/>
<dbReference type="InterPro" id="IPR000522">
    <property type="entry name" value="ABC_transptr_permease_BtuC"/>
</dbReference>
<evidence type="ECO:0000256" key="2">
    <source>
        <dbReference type="ARBA" id="ARBA00007935"/>
    </source>
</evidence>
<evidence type="ECO:0000256" key="3">
    <source>
        <dbReference type="ARBA" id="ARBA00022448"/>
    </source>
</evidence>
<organism evidence="9 10">
    <name type="scientific">Fusobacterium necrogenes</name>
    <dbReference type="NCBI Taxonomy" id="858"/>
    <lineage>
        <taxon>Bacteria</taxon>
        <taxon>Fusobacteriati</taxon>
        <taxon>Fusobacteriota</taxon>
        <taxon>Fusobacteriia</taxon>
        <taxon>Fusobacteriales</taxon>
        <taxon>Fusobacteriaceae</taxon>
        <taxon>Fusobacterium</taxon>
    </lineage>
</organism>
<dbReference type="InterPro" id="IPR037294">
    <property type="entry name" value="ABC_BtuC-like"/>
</dbReference>
<evidence type="ECO:0000256" key="8">
    <source>
        <dbReference type="SAM" id="Phobius"/>
    </source>
</evidence>
<feature type="transmembrane region" description="Helical" evidence="8">
    <location>
        <begin position="133"/>
        <end position="155"/>
    </location>
</feature>
<feature type="transmembrane region" description="Helical" evidence="8">
    <location>
        <begin position="103"/>
        <end position="121"/>
    </location>
</feature>
<dbReference type="Proteomes" id="UP000255328">
    <property type="component" value="Unassembled WGS sequence"/>
</dbReference>
<keyword evidence="7 8" id="KW-0472">Membrane</keyword>
<dbReference type="OrthoDB" id="9811975at2"/>
<evidence type="ECO:0000256" key="6">
    <source>
        <dbReference type="ARBA" id="ARBA00022989"/>
    </source>
</evidence>
<keyword evidence="6 8" id="KW-1133">Transmembrane helix</keyword>
<dbReference type="GO" id="GO:0033214">
    <property type="term" value="P:siderophore-iron import into cell"/>
    <property type="evidence" value="ECO:0007669"/>
    <property type="project" value="TreeGrafter"/>
</dbReference>
<keyword evidence="5 8" id="KW-0812">Transmembrane</keyword>
<feature type="transmembrane region" description="Helical" evidence="8">
    <location>
        <begin position="49"/>
        <end position="66"/>
    </location>
</feature>
<evidence type="ECO:0000256" key="4">
    <source>
        <dbReference type="ARBA" id="ARBA00022475"/>
    </source>
</evidence>
<dbReference type="GO" id="GO:0022857">
    <property type="term" value="F:transmembrane transporter activity"/>
    <property type="evidence" value="ECO:0007669"/>
    <property type="project" value="InterPro"/>
</dbReference>
<dbReference type="GO" id="GO:0005886">
    <property type="term" value="C:plasma membrane"/>
    <property type="evidence" value="ECO:0007669"/>
    <property type="project" value="UniProtKB-SubCell"/>
</dbReference>
<dbReference type="PANTHER" id="PTHR30472:SF27">
    <property type="entry name" value="PETROBACTIN IMPORT SYSTEM PERMEASE PROTEIN YCLN"/>
    <property type="match status" value="1"/>
</dbReference>
<dbReference type="CDD" id="cd06550">
    <property type="entry name" value="TM_ABC_iron-siderophores_like"/>
    <property type="match status" value="1"/>
</dbReference>
<gene>
    <name evidence="9" type="primary">feuB</name>
    <name evidence="9" type="ORF">NCTC10723_01104</name>
</gene>
<evidence type="ECO:0000313" key="9">
    <source>
        <dbReference type="EMBL" id="STO31650.1"/>
    </source>
</evidence>
<comment type="subcellular location">
    <subcellularLocation>
        <location evidence="1">Cell membrane</location>
        <topology evidence="1">Multi-pass membrane protein</topology>
    </subcellularLocation>
</comment>
<feature type="transmembrane region" description="Helical" evidence="8">
    <location>
        <begin position="264"/>
        <end position="285"/>
    </location>
</feature>
<evidence type="ECO:0000256" key="7">
    <source>
        <dbReference type="ARBA" id="ARBA00023136"/>
    </source>
</evidence>
<dbReference type="Gene3D" id="1.10.3470.10">
    <property type="entry name" value="ABC transporter involved in vitamin B12 uptake, BtuC"/>
    <property type="match status" value="1"/>
</dbReference>
<feature type="transmembrane region" description="Helical" evidence="8">
    <location>
        <begin position="291"/>
        <end position="310"/>
    </location>
</feature>
<accession>A0A377GXD7</accession>
<evidence type="ECO:0000256" key="5">
    <source>
        <dbReference type="ARBA" id="ARBA00022692"/>
    </source>
</evidence>
<dbReference type="PANTHER" id="PTHR30472">
    <property type="entry name" value="FERRIC ENTEROBACTIN TRANSPORT SYSTEM PERMEASE PROTEIN"/>
    <property type="match status" value="1"/>
</dbReference>
<dbReference type="SUPFAM" id="SSF81345">
    <property type="entry name" value="ABC transporter involved in vitamin B12 uptake, BtuC"/>
    <property type="match status" value="1"/>
</dbReference>